<dbReference type="AlphaFoldDB" id="A0A3S9QHB1"/>
<reference evidence="3 4" key="1">
    <citation type="submission" date="2018-12" db="EMBL/GenBank/DDBJ databases">
        <title>Persistence of Moraxella catarrhalis in Chronic Obstructive Pulmonary Disease and Regulation of the Hag/MID Adhesin.</title>
        <authorList>
            <person name="Murphy T."/>
            <person name="Zhao X."/>
            <person name="Vyas G."/>
            <person name="Aluvathingal J."/>
            <person name="Nadendla S."/>
            <person name="Tallon L."/>
            <person name="Tettelin H."/>
        </authorList>
    </citation>
    <scope>NUCLEOTIDE SEQUENCE [LARGE SCALE GENOMIC DNA]</scope>
    <source>
        <strain evidence="2 3">173P27B1</strain>
        <strain evidence="1 4">46P58B1</strain>
    </source>
</reference>
<evidence type="ECO:0000313" key="4">
    <source>
        <dbReference type="Proteomes" id="UP000280228"/>
    </source>
</evidence>
<name>A0A3S9QHB1_MORCA</name>
<dbReference type="Proteomes" id="UP000280228">
    <property type="component" value="Chromosome"/>
</dbReference>
<evidence type="ECO:0000313" key="2">
    <source>
        <dbReference type="EMBL" id="RUO17581.1"/>
    </source>
</evidence>
<accession>A0A3S9QHB1</accession>
<evidence type="ECO:0000313" key="3">
    <source>
        <dbReference type="Proteomes" id="UP000268436"/>
    </source>
</evidence>
<protein>
    <submittedName>
        <fullName evidence="1">Uncharacterized protein</fullName>
    </submittedName>
</protein>
<dbReference type="EMBL" id="CP034662">
    <property type="protein sequence ID" value="AZQ94162.1"/>
    <property type="molecule type" value="Genomic_DNA"/>
</dbReference>
<proteinExistence type="predicted"/>
<evidence type="ECO:0000313" key="1">
    <source>
        <dbReference type="EMBL" id="AZQ94162.1"/>
    </source>
</evidence>
<gene>
    <name evidence="1" type="ORF">EJK53_0914</name>
    <name evidence="2" type="ORF">EJK54_1096</name>
</gene>
<dbReference type="Proteomes" id="UP000268436">
    <property type="component" value="Unassembled WGS sequence"/>
</dbReference>
<dbReference type="EMBL" id="RYER01000003">
    <property type="protein sequence ID" value="RUO17581.1"/>
    <property type="molecule type" value="Genomic_DNA"/>
</dbReference>
<organism evidence="1 4">
    <name type="scientific">Moraxella catarrhalis</name>
    <name type="common">Branhamella catarrhalis</name>
    <dbReference type="NCBI Taxonomy" id="480"/>
    <lineage>
        <taxon>Bacteria</taxon>
        <taxon>Pseudomonadati</taxon>
        <taxon>Pseudomonadota</taxon>
        <taxon>Gammaproteobacteria</taxon>
        <taxon>Moraxellales</taxon>
        <taxon>Moraxellaceae</taxon>
        <taxon>Moraxella</taxon>
    </lineage>
</organism>
<sequence>MTKIKNKNSNDNDYQLSYYERFSYKLQSFSKIYFTKIGDHLMIQKVIL</sequence>
<keyword evidence="3" id="KW-1185">Reference proteome</keyword>